<dbReference type="Pfam" id="PF01850">
    <property type="entry name" value="PIN"/>
    <property type="match status" value="1"/>
</dbReference>
<dbReference type="Proteomes" id="UP000305654">
    <property type="component" value="Unassembled WGS sequence"/>
</dbReference>
<accession>A0A5R9JFV0</accession>
<evidence type="ECO:0000313" key="3">
    <source>
        <dbReference type="Proteomes" id="UP000305654"/>
    </source>
</evidence>
<dbReference type="EMBL" id="VCDI01000002">
    <property type="protein sequence ID" value="TLU73158.1"/>
    <property type="molecule type" value="Genomic_DNA"/>
</dbReference>
<dbReference type="InterPro" id="IPR002716">
    <property type="entry name" value="PIN_dom"/>
</dbReference>
<dbReference type="InterPro" id="IPR041705">
    <property type="entry name" value="PIN_Sll0205"/>
</dbReference>
<dbReference type="PANTHER" id="PTHR36173:SF2">
    <property type="entry name" value="RIBONUCLEASE VAPC16"/>
    <property type="match status" value="1"/>
</dbReference>
<name>A0A5R9JFV0_9PROT</name>
<dbReference type="CDD" id="cd09872">
    <property type="entry name" value="PIN_Sll0205-like"/>
    <property type="match status" value="1"/>
</dbReference>
<gene>
    <name evidence="2" type="ORF">FE263_06955</name>
</gene>
<reference evidence="2 3" key="1">
    <citation type="submission" date="2019-05" db="EMBL/GenBank/DDBJ databases">
        <authorList>
            <person name="Pankratov T."/>
            <person name="Grouzdev D."/>
        </authorList>
    </citation>
    <scope>NUCLEOTIDE SEQUENCE [LARGE SCALE GENOMIC DNA]</scope>
    <source>
        <strain evidence="2 3">KEBCLARHB70R</strain>
    </source>
</reference>
<dbReference type="AlphaFoldDB" id="A0A5R9JFV0"/>
<organism evidence="2 3">
    <name type="scientific">Lichenicoccus roseus</name>
    <dbReference type="NCBI Taxonomy" id="2683649"/>
    <lineage>
        <taxon>Bacteria</taxon>
        <taxon>Pseudomonadati</taxon>
        <taxon>Pseudomonadota</taxon>
        <taxon>Alphaproteobacteria</taxon>
        <taxon>Acetobacterales</taxon>
        <taxon>Acetobacteraceae</taxon>
        <taxon>Lichenicoccus</taxon>
    </lineage>
</organism>
<evidence type="ECO:0000259" key="1">
    <source>
        <dbReference type="Pfam" id="PF01850"/>
    </source>
</evidence>
<dbReference type="PANTHER" id="PTHR36173">
    <property type="entry name" value="RIBONUCLEASE VAPC16-RELATED"/>
    <property type="match status" value="1"/>
</dbReference>
<sequence length="130" mass="14034">MRMLLDTHLLLLALGEPGRLDRGTRDLIADTGNEVLFSAASIWEIAIKTALGRFDFKVAPEAIVDGARRTGFTGLPVRPAAAALVASLPPLHRDPFDRLLVAQAMTEPARLYTADPMLPPYSELVSLVAS</sequence>
<dbReference type="OrthoDB" id="9798990at2"/>
<feature type="domain" description="PIN" evidence="1">
    <location>
        <begin position="3"/>
        <end position="116"/>
    </location>
</feature>
<proteinExistence type="predicted"/>
<evidence type="ECO:0000313" key="2">
    <source>
        <dbReference type="EMBL" id="TLU73158.1"/>
    </source>
</evidence>
<keyword evidence="3" id="KW-1185">Reference proteome</keyword>
<dbReference type="InterPro" id="IPR052919">
    <property type="entry name" value="TA_system_RNase"/>
</dbReference>
<protein>
    <submittedName>
        <fullName evidence="2">Type II toxin-antitoxin system VapC family toxin</fullName>
    </submittedName>
</protein>
<dbReference type="SUPFAM" id="SSF88723">
    <property type="entry name" value="PIN domain-like"/>
    <property type="match status" value="1"/>
</dbReference>
<comment type="caution">
    <text evidence="2">The sequence shown here is derived from an EMBL/GenBank/DDBJ whole genome shotgun (WGS) entry which is preliminary data.</text>
</comment>
<dbReference type="InterPro" id="IPR029060">
    <property type="entry name" value="PIN-like_dom_sf"/>
</dbReference>